<dbReference type="EMBL" id="CM000832">
    <property type="protein sequence ID" value="EET07095.1"/>
    <property type="molecule type" value="Genomic_DNA"/>
</dbReference>
<evidence type="ECO:0000313" key="2">
    <source>
        <dbReference type="Proteomes" id="UP000001812"/>
    </source>
</evidence>
<dbReference type="HOGENOM" id="CLU_3325708_0_0_4"/>
<dbReference type="AlphaFoldDB" id="A0A0E1W1K9"/>
<dbReference type="Proteomes" id="UP000001812">
    <property type="component" value="Chromosome I"/>
</dbReference>
<reference evidence="2" key="1">
    <citation type="submission" date="2007-08" db="EMBL/GenBank/DDBJ databases">
        <title>Annotation of Burkholderia pseudomallei 1710a.</title>
        <authorList>
            <person name="Harkins D.M."/>
            <person name="DeShazer D."/>
            <person name="Woods D.E."/>
            <person name="Brinkac L.M."/>
            <person name="Brown K.A."/>
            <person name="Hung G.C."/>
            <person name="Tuanyok A."/>
            <person name="Zhang B."/>
            <person name="Nierman W.C."/>
        </authorList>
    </citation>
    <scope>NUCLEOTIDE SEQUENCE [LARGE SCALE GENOMIC DNA]</scope>
    <source>
        <strain evidence="2">1710a</strain>
    </source>
</reference>
<gene>
    <name evidence="1" type="ORF">BURPS1710A_4187</name>
</gene>
<name>A0A0E1W1K9_BURPE</name>
<organism evidence="1 2">
    <name type="scientific">Burkholderia pseudomallei 1710a</name>
    <dbReference type="NCBI Taxonomy" id="320371"/>
    <lineage>
        <taxon>Bacteria</taxon>
        <taxon>Pseudomonadati</taxon>
        <taxon>Pseudomonadota</taxon>
        <taxon>Betaproteobacteria</taxon>
        <taxon>Burkholderiales</taxon>
        <taxon>Burkholderiaceae</taxon>
        <taxon>Burkholderia</taxon>
        <taxon>pseudomallei group</taxon>
    </lineage>
</organism>
<sequence length="38" mass="4063">MDRHRSRSLGNNAAIARRVLTAQINEAAKTSAARAVGQ</sequence>
<evidence type="ECO:0000313" key="1">
    <source>
        <dbReference type="EMBL" id="EET07095.1"/>
    </source>
</evidence>
<protein>
    <submittedName>
        <fullName evidence="1">Uncharacterized protein</fullName>
    </submittedName>
</protein>
<reference evidence="1 2" key="2">
    <citation type="submission" date="2009-05" db="EMBL/GenBank/DDBJ databases">
        <authorList>
            <person name="Harkins D.M."/>
            <person name="DeShazer D."/>
            <person name="Woods D.E."/>
            <person name="Brinkac L.M."/>
            <person name="Brown K.A."/>
            <person name="Hung G.C."/>
            <person name="Tuanyok A."/>
            <person name="Zhang B."/>
            <person name="Nierman W.C."/>
        </authorList>
    </citation>
    <scope>NUCLEOTIDE SEQUENCE [LARGE SCALE GENOMIC DNA]</scope>
    <source>
        <strain evidence="1 2">1710a</strain>
    </source>
</reference>
<proteinExistence type="predicted"/>
<accession>A0A0E1W1K9</accession>